<organism evidence="2 3">
    <name type="scientific">Alterirhizorhabdus solaris</name>
    <dbReference type="NCBI Taxonomy" id="2529389"/>
    <lineage>
        <taxon>Bacteria</taxon>
        <taxon>Pseudomonadati</taxon>
        <taxon>Pseudomonadota</taxon>
        <taxon>Alphaproteobacteria</taxon>
        <taxon>Sphingomonadales</taxon>
        <taxon>Rhizorhabdaceae</taxon>
        <taxon>Alterirhizorhabdus</taxon>
    </lineage>
</organism>
<proteinExistence type="predicted"/>
<dbReference type="InterPro" id="IPR013022">
    <property type="entry name" value="Xyl_isomerase-like_TIM-brl"/>
</dbReference>
<evidence type="ECO:0000259" key="1">
    <source>
        <dbReference type="Pfam" id="PF01261"/>
    </source>
</evidence>
<comment type="caution">
    <text evidence="2">The sequence shown here is derived from an EMBL/GenBank/DDBJ whole genome shotgun (WGS) entry which is preliminary data.</text>
</comment>
<dbReference type="RefSeq" id="WP_145148192.1">
    <property type="nucleotide sequence ID" value="NZ_VNIM01000008.1"/>
</dbReference>
<dbReference type="InterPro" id="IPR050312">
    <property type="entry name" value="IolE/XylAMocC-like"/>
</dbReference>
<reference evidence="2 3" key="1">
    <citation type="submission" date="2019-07" db="EMBL/GenBank/DDBJ databases">
        <title>Sphingomonas solaris sp. nov., isolated from a solar panel from Boston, Massachusetts.</title>
        <authorList>
            <person name="Tanner K."/>
            <person name="Pascual J."/>
            <person name="Mancuso C."/>
            <person name="Pereto J."/>
            <person name="Khalil A."/>
            <person name="Vilanova C."/>
        </authorList>
    </citation>
    <scope>NUCLEOTIDE SEQUENCE [LARGE SCALE GENOMIC DNA]</scope>
    <source>
        <strain evidence="2 3">R4DWN</strain>
    </source>
</reference>
<dbReference type="Gene3D" id="3.20.20.150">
    <property type="entry name" value="Divalent-metal-dependent TIM barrel enzymes"/>
    <property type="match status" value="1"/>
</dbReference>
<dbReference type="InterPro" id="IPR036237">
    <property type="entry name" value="Xyl_isomerase-like_sf"/>
</dbReference>
<dbReference type="SUPFAM" id="SSF51658">
    <property type="entry name" value="Xylose isomerase-like"/>
    <property type="match status" value="1"/>
</dbReference>
<evidence type="ECO:0000313" key="3">
    <source>
        <dbReference type="Proteomes" id="UP000318681"/>
    </source>
</evidence>
<dbReference type="OrthoDB" id="9787068at2"/>
<evidence type="ECO:0000313" key="2">
    <source>
        <dbReference type="EMBL" id="TVV76612.1"/>
    </source>
</evidence>
<feature type="domain" description="Xylose isomerase-like TIM barrel" evidence="1">
    <location>
        <begin position="25"/>
        <end position="259"/>
    </location>
</feature>
<dbReference type="PANTHER" id="PTHR12110:SF52">
    <property type="entry name" value="XYLOSE ISOMERASE"/>
    <property type="match status" value="1"/>
</dbReference>
<accession>A0A558RBG6</accession>
<dbReference type="Pfam" id="PF01261">
    <property type="entry name" value="AP_endonuc_2"/>
    <property type="match status" value="1"/>
</dbReference>
<dbReference type="Proteomes" id="UP000318681">
    <property type="component" value="Unassembled WGS sequence"/>
</dbReference>
<dbReference type="AlphaFoldDB" id="A0A558RBG6"/>
<sequence>MHPRLSINSLSLGEAGLASHVDTTARLGAAAIGPTLEEVVEYGPVAAARLIDDAGLAVATLTHRAFGFATPDIAAAARARLDDTIAVAGAIGARTITMTTGGREQLAWHAAAARFAEAVAPCAAHARDAGVRLSLEPTSHLYADVSIAHRLTETVALARAAGIGVGIDLFACWTDADIEAAIADAGEVIALVQVSDHVPGDRALPCRAVPGDGAIPLARLLPLIERAGFRGFYDIEVIGPRLWSGDIDAGLRRGAAWLAGILPPA</sequence>
<protein>
    <submittedName>
        <fullName evidence="2">Sugar phosphate isomerase/epimerase</fullName>
    </submittedName>
</protein>
<dbReference type="GO" id="GO:0016853">
    <property type="term" value="F:isomerase activity"/>
    <property type="evidence" value="ECO:0007669"/>
    <property type="project" value="UniProtKB-KW"/>
</dbReference>
<dbReference type="EMBL" id="VNIM01000008">
    <property type="protein sequence ID" value="TVV76612.1"/>
    <property type="molecule type" value="Genomic_DNA"/>
</dbReference>
<keyword evidence="2" id="KW-0413">Isomerase</keyword>
<gene>
    <name evidence="2" type="ORF">FOY91_03530</name>
</gene>
<name>A0A558RBG6_9SPHN</name>
<dbReference type="PANTHER" id="PTHR12110">
    <property type="entry name" value="HYDROXYPYRUVATE ISOMERASE"/>
    <property type="match status" value="1"/>
</dbReference>
<keyword evidence="3" id="KW-1185">Reference proteome</keyword>